<feature type="region of interest" description="Disordered" evidence="2">
    <location>
        <begin position="72"/>
        <end position="110"/>
    </location>
</feature>
<evidence type="ECO:0000256" key="2">
    <source>
        <dbReference type="SAM" id="MobiDB-lite"/>
    </source>
</evidence>
<organism evidence="3">
    <name type="scientific">Solanum chilense</name>
    <name type="common">Tomato</name>
    <name type="synonym">Lycopersicon chilense</name>
    <dbReference type="NCBI Taxonomy" id="4083"/>
    <lineage>
        <taxon>Eukaryota</taxon>
        <taxon>Viridiplantae</taxon>
        <taxon>Streptophyta</taxon>
        <taxon>Embryophyta</taxon>
        <taxon>Tracheophyta</taxon>
        <taxon>Spermatophyta</taxon>
        <taxon>Magnoliopsida</taxon>
        <taxon>eudicotyledons</taxon>
        <taxon>Gunneridae</taxon>
        <taxon>Pentapetalae</taxon>
        <taxon>asterids</taxon>
        <taxon>lamiids</taxon>
        <taxon>Solanales</taxon>
        <taxon>Solanaceae</taxon>
        <taxon>Solanoideae</taxon>
        <taxon>Solaneae</taxon>
        <taxon>Solanum</taxon>
        <taxon>Solanum subgen. Lycopersicon</taxon>
    </lineage>
</organism>
<dbReference type="AlphaFoldDB" id="A0A6N2ATH5"/>
<dbReference type="EMBL" id="RXGB01007930">
    <property type="protein sequence ID" value="TMW85039.1"/>
    <property type="molecule type" value="Genomic_DNA"/>
</dbReference>
<accession>A0A6N2ATH5</accession>
<reference evidence="3" key="1">
    <citation type="submission" date="2019-05" db="EMBL/GenBank/DDBJ databases">
        <title>The de novo reference genome and transcriptome assemblies of the wild tomato species Solanum chilense.</title>
        <authorList>
            <person name="Stam R."/>
            <person name="Nosenko T."/>
            <person name="Hoerger A.C."/>
            <person name="Stephan W."/>
            <person name="Seidel M.A."/>
            <person name="Kuhn J.M.M."/>
            <person name="Haberer G."/>
            <person name="Tellier A."/>
        </authorList>
    </citation>
    <scope>NUCLEOTIDE SEQUENCE</scope>
    <source>
        <tissue evidence="3">Mature leaves</tissue>
    </source>
</reference>
<protein>
    <submittedName>
        <fullName evidence="3">Uncharacterized protein</fullName>
    </submittedName>
</protein>
<gene>
    <name evidence="3" type="ORF">EJD97_023896</name>
</gene>
<evidence type="ECO:0000256" key="1">
    <source>
        <dbReference type="SAM" id="Coils"/>
    </source>
</evidence>
<keyword evidence="1" id="KW-0175">Coiled coil</keyword>
<feature type="coiled-coil region" evidence="1">
    <location>
        <begin position="6"/>
        <end position="33"/>
    </location>
</feature>
<name>A0A6N2ATH5_SOLCI</name>
<comment type="caution">
    <text evidence="3">The sequence shown here is derived from an EMBL/GenBank/DDBJ whole genome shotgun (WGS) entry which is preliminary data.</text>
</comment>
<proteinExistence type="predicted"/>
<sequence length="110" mass="12589">MDKGKNIQMELTGEELQRKIEQITREIQKDKEEGLRVNTDTTIYKAANVMLDEYLTSQIKRKKKECAKYPVYEQEANSGPNNAHPGETGEDDDEQIVYKPPFLGRLKGGD</sequence>
<evidence type="ECO:0000313" key="3">
    <source>
        <dbReference type="EMBL" id="TMW85039.1"/>
    </source>
</evidence>